<proteinExistence type="predicted"/>
<reference evidence="1" key="1">
    <citation type="submission" date="2020-03" db="EMBL/GenBank/DDBJ databases">
        <title>The deep terrestrial virosphere.</title>
        <authorList>
            <person name="Holmfeldt K."/>
            <person name="Nilsson E."/>
            <person name="Simone D."/>
            <person name="Lopez-Fernandez M."/>
            <person name="Wu X."/>
            <person name="de Brujin I."/>
            <person name="Lundin D."/>
            <person name="Andersson A."/>
            <person name="Bertilsson S."/>
            <person name="Dopson M."/>
        </authorList>
    </citation>
    <scope>NUCLEOTIDE SEQUENCE</scope>
    <source>
        <strain evidence="1">MM415A05741</strain>
    </source>
</reference>
<dbReference type="GO" id="GO:0004527">
    <property type="term" value="F:exonuclease activity"/>
    <property type="evidence" value="ECO:0007669"/>
    <property type="project" value="UniProtKB-KW"/>
</dbReference>
<name>A0A6M3JIW5_9ZZZZ</name>
<dbReference type="EMBL" id="MT141649">
    <property type="protein sequence ID" value="QJA68787.1"/>
    <property type="molecule type" value="Genomic_DNA"/>
</dbReference>
<accession>A0A6M3JIW5</accession>
<protein>
    <submittedName>
        <fullName evidence="1">Putative DNA repair exonuclease</fullName>
    </submittedName>
</protein>
<sequence length="259" mass="29944">MSKRLIPFQFHPEGDFIEIVGIADLHYGSKQFLEKKAMKHRAYALAHPDRKVIDFGDATENALPSSPGSSMFQQTCPPSEQREWVKEYYRPMRDRTIAVIASNHSDRSDRHADWTPDETLVSFLDCTYIRWEAVLAVTVGDSRRGQQYLIFVRHKISNSARPSTILNALLTKTMETQACDVYWAAHCHQWLHHPKIAVLPDPRHRRMKVVEQHLVASDAFIDHDASYAEQHNYPLASEGQASVRLYKDRHHVEVVRNLY</sequence>
<keyword evidence="1" id="KW-0540">Nuclease</keyword>
<dbReference type="AlphaFoldDB" id="A0A6M3JIW5"/>
<organism evidence="1">
    <name type="scientific">viral metagenome</name>
    <dbReference type="NCBI Taxonomy" id="1070528"/>
    <lineage>
        <taxon>unclassified sequences</taxon>
        <taxon>metagenomes</taxon>
        <taxon>organismal metagenomes</taxon>
    </lineage>
</organism>
<keyword evidence="1" id="KW-0378">Hydrolase</keyword>
<evidence type="ECO:0000313" key="1">
    <source>
        <dbReference type="EMBL" id="QJA68787.1"/>
    </source>
</evidence>
<gene>
    <name evidence="1" type="ORF">MM415A05741_0005</name>
</gene>
<keyword evidence="1" id="KW-0269">Exonuclease</keyword>